<organism evidence="2 3">
    <name type="scientific">Fusarium sporotrichioides</name>
    <dbReference type="NCBI Taxonomy" id="5514"/>
    <lineage>
        <taxon>Eukaryota</taxon>
        <taxon>Fungi</taxon>
        <taxon>Dikarya</taxon>
        <taxon>Ascomycota</taxon>
        <taxon>Pezizomycotina</taxon>
        <taxon>Sordariomycetes</taxon>
        <taxon>Hypocreomycetidae</taxon>
        <taxon>Hypocreales</taxon>
        <taxon>Nectriaceae</taxon>
        <taxon>Fusarium</taxon>
    </lineage>
</organism>
<accession>A0A395SBM6</accession>
<evidence type="ECO:0000313" key="3">
    <source>
        <dbReference type="Proteomes" id="UP000266152"/>
    </source>
</evidence>
<feature type="region of interest" description="Disordered" evidence="1">
    <location>
        <begin position="546"/>
        <end position="616"/>
    </location>
</feature>
<evidence type="ECO:0000313" key="2">
    <source>
        <dbReference type="EMBL" id="RGP69811.1"/>
    </source>
</evidence>
<reference evidence="2 3" key="1">
    <citation type="journal article" date="2018" name="PLoS Pathog.">
        <title>Evolution of structural diversity of trichothecenes, a family of toxins produced by plant pathogenic and entomopathogenic fungi.</title>
        <authorList>
            <person name="Proctor R.H."/>
            <person name="McCormick S.P."/>
            <person name="Kim H.S."/>
            <person name="Cardoza R.E."/>
            <person name="Stanley A.M."/>
            <person name="Lindo L."/>
            <person name="Kelly A."/>
            <person name="Brown D.W."/>
            <person name="Lee T."/>
            <person name="Vaughan M.M."/>
            <person name="Alexander N.J."/>
            <person name="Busman M."/>
            <person name="Gutierrez S."/>
        </authorList>
    </citation>
    <scope>NUCLEOTIDE SEQUENCE [LARGE SCALE GENOMIC DNA]</scope>
    <source>
        <strain evidence="2 3">NRRL 3299</strain>
    </source>
</reference>
<feature type="compositionally biased region" description="Polar residues" evidence="1">
    <location>
        <begin position="182"/>
        <end position="210"/>
    </location>
</feature>
<feature type="compositionally biased region" description="Polar residues" evidence="1">
    <location>
        <begin position="473"/>
        <end position="484"/>
    </location>
</feature>
<evidence type="ECO:0000256" key="1">
    <source>
        <dbReference type="SAM" id="MobiDB-lite"/>
    </source>
</evidence>
<sequence length="616" mass="67490">MLYHQDFSKIPSRSITVQHLVSPLLALTLACRLLDLDSLLLLRYCSITTKSISNFPNFFCFSATSALQIFEAGQSFLPDQLQQLRGPQLDNSRLATHCNSVSMLTKGPLLDTTSVPLGQRRGISDLAQIALDLTWASESAKNNTIARYRAYPSPPMSGSPPLPPRQPQDSGDRRQPPVGYSAPNQPDSYWSNLSQQPNDNRGPPSMQTTLPRLFQQGPPDHSPFPYRRPDDPASRHVSYIQSVAPPMSQQAGYIPPTVPRVSSPYASSARPSIIENQPMTSPKSQRKTKGHVASACVPCKRAHLRCDEASAYPPPLLSGPRGADPVAFLNMKMDFAKASPAFMEAVGQAELQGQNLVDVVVLTEREKVASIRSQLIEEQTRKEPNYLPPILGRLDRILQGLGFGAEEIGRFQLDRQEYLTFRAADGQPRQYPIRLGLAKEGTIYFIVMVLSVPVRHTYPLPSSPAAREAAHSYISQPPTPQSVYRTPAPPTTPFDMTRGPFNEVPLVSRPAAGPSTQLPTSANHGIAVGAGAASYAASPGRMEYGPPQSYNVPRSELPPSSAYRPQATFQLPPIRAQPEQSGSRPTGDQKWPHEDRPTRVDIGGLIDKPENPAQPR</sequence>
<comment type="caution">
    <text evidence="2">The sequence shown here is derived from an EMBL/GenBank/DDBJ whole genome shotgun (WGS) entry which is preliminary data.</text>
</comment>
<dbReference type="Proteomes" id="UP000266152">
    <property type="component" value="Unassembled WGS sequence"/>
</dbReference>
<feature type="region of interest" description="Disordered" evidence="1">
    <location>
        <begin position="469"/>
        <end position="523"/>
    </location>
</feature>
<name>A0A395SBM6_FUSSP</name>
<feature type="compositionally biased region" description="Basic and acidic residues" evidence="1">
    <location>
        <begin position="590"/>
        <end position="599"/>
    </location>
</feature>
<feature type="compositionally biased region" description="Polar residues" evidence="1">
    <location>
        <begin position="514"/>
        <end position="523"/>
    </location>
</feature>
<gene>
    <name evidence="2" type="ORF">FSPOR_4452</name>
</gene>
<dbReference type="EMBL" id="PXOF01000058">
    <property type="protein sequence ID" value="RGP69811.1"/>
    <property type="molecule type" value="Genomic_DNA"/>
</dbReference>
<dbReference type="AlphaFoldDB" id="A0A395SBM6"/>
<dbReference type="STRING" id="5514.A0A395SBM6"/>
<protein>
    <submittedName>
        <fullName evidence="2">Transcription activator of gluconeogenesis ert1</fullName>
    </submittedName>
</protein>
<feature type="region of interest" description="Disordered" evidence="1">
    <location>
        <begin position="149"/>
        <end position="233"/>
    </location>
</feature>
<proteinExistence type="predicted"/>
<keyword evidence="3" id="KW-1185">Reference proteome</keyword>
<feature type="compositionally biased region" description="Pro residues" evidence="1">
    <location>
        <begin position="152"/>
        <end position="166"/>
    </location>
</feature>